<dbReference type="Gene3D" id="6.10.20.140">
    <property type="entry name" value="50S ribosomal protein L1, Chain A, Domain 1"/>
    <property type="match status" value="1"/>
</dbReference>
<feature type="non-terminal residue" evidence="9">
    <location>
        <position position="154"/>
    </location>
</feature>
<keyword evidence="4" id="KW-0689">Ribosomal protein</keyword>
<evidence type="ECO:0000256" key="2">
    <source>
        <dbReference type="ARBA" id="ARBA00022491"/>
    </source>
</evidence>
<evidence type="ECO:0000256" key="5">
    <source>
        <dbReference type="ARBA" id="ARBA00023274"/>
    </source>
</evidence>
<protein>
    <recommendedName>
        <fullName evidence="6">Large ribosomal subunit protein uL1</fullName>
    </recommendedName>
    <alternativeName>
        <fullName evidence="7">50S ribosomal protein L1</fullName>
    </alternativeName>
</protein>
<keyword evidence="2" id="KW-0678">Repressor</keyword>
<dbReference type="GO" id="GO:0006417">
    <property type="term" value="P:regulation of translation"/>
    <property type="evidence" value="ECO:0007669"/>
    <property type="project" value="UniProtKB-KW"/>
</dbReference>
<reference evidence="10" key="1">
    <citation type="submission" date="2017-09" db="EMBL/GenBank/DDBJ databases">
        <title>Depth-based differentiation of microbial function through sediment-hosted aquifers and enrichment of novel symbionts in the deep terrestrial subsurface.</title>
        <authorList>
            <person name="Probst A.J."/>
            <person name="Ladd B."/>
            <person name="Jarett J.K."/>
            <person name="Geller-Mcgrath D.E."/>
            <person name="Sieber C.M.K."/>
            <person name="Emerson J.B."/>
            <person name="Anantharaman K."/>
            <person name="Thomas B.C."/>
            <person name="Malmstrom R."/>
            <person name="Stieglmeier M."/>
            <person name="Klingl A."/>
            <person name="Woyke T."/>
            <person name="Ryan C.M."/>
            <person name="Banfield J.F."/>
        </authorList>
    </citation>
    <scope>NUCLEOTIDE SEQUENCE [LARGE SCALE GENOMIC DNA]</scope>
</reference>
<dbReference type="EMBL" id="PFSC01000074">
    <property type="protein sequence ID" value="PJC32664.1"/>
    <property type="molecule type" value="Genomic_DNA"/>
</dbReference>
<dbReference type="InterPro" id="IPR023674">
    <property type="entry name" value="Ribosomal_uL1-like"/>
</dbReference>
<evidence type="ECO:0000256" key="3">
    <source>
        <dbReference type="ARBA" id="ARBA00022845"/>
    </source>
</evidence>
<dbReference type="Gene3D" id="3.40.50.790">
    <property type="match status" value="1"/>
</dbReference>
<evidence type="ECO:0000256" key="1">
    <source>
        <dbReference type="ARBA" id="ARBA00010531"/>
    </source>
</evidence>
<dbReference type="AlphaFoldDB" id="A0A2M8F049"/>
<evidence type="ECO:0000256" key="8">
    <source>
        <dbReference type="SAM" id="MobiDB-lite"/>
    </source>
</evidence>
<comment type="caution">
    <text evidence="9">The sequence shown here is derived from an EMBL/GenBank/DDBJ whole genome shotgun (WGS) entry which is preliminary data.</text>
</comment>
<dbReference type="InterPro" id="IPR028364">
    <property type="entry name" value="Ribosomal_uL1/biogenesis"/>
</dbReference>
<dbReference type="GO" id="GO:1990904">
    <property type="term" value="C:ribonucleoprotein complex"/>
    <property type="evidence" value="ECO:0007669"/>
    <property type="project" value="UniProtKB-KW"/>
</dbReference>
<evidence type="ECO:0000313" key="9">
    <source>
        <dbReference type="EMBL" id="PJC32664.1"/>
    </source>
</evidence>
<sequence>MAKEAGSIDEPEGEEKVEKKAKKSAKKTAREPKKIGAKHLASKAKVDATKAYPLVEAISLLKKLSYASFDESVELHMSTTEIGLRGEVTLPHGTGRTVRVAIVDDAVLAQIEKGEIEFDVLVSHPSNMAKLAKFAKVLGPKGLMPNPKSGTIGL</sequence>
<dbReference type="Pfam" id="PF00687">
    <property type="entry name" value="Ribosomal_L1"/>
    <property type="match status" value="1"/>
</dbReference>
<accession>A0A2M8F049</accession>
<proteinExistence type="inferred from homology"/>
<evidence type="ECO:0000256" key="4">
    <source>
        <dbReference type="ARBA" id="ARBA00022980"/>
    </source>
</evidence>
<feature type="region of interest" description="Disordered" evidence="8">
    <location>
        <begin position="1"/>
        <end position="39"/>
    </location>
</feature>
<dbReference type="Proteomes" id="UP000231383">
    <property type="component" value="Unassembled WGS sequence"/>
</dbReference>
<evidence type="ECO:0000313" key="10">
    <source>
        <dbReference type="Proteomes" id="UP000231383"/>
    </source>
</evidence>
<dbReference type="GO" id="GO:0005840">
    <property type="term" value="C:ribosome"/>
    <property type="evidence" value="ECO:0007669"/>
    <property type="project" value="UniProtKB-KW"/>
</dbReference>
<dbReference type="SUPFAM" id="SSF56808">
    <property type="entry name" value="Ribosomal protein L1"/>
    <property type="match status" value="1"/>
</dbReference>
<keyword evidence="3" id="KW-0810">Translation regulation</keyword>
<evidence type="ECO:0000256" key="7">
    <source>
        <dbReference type="ARBA" id="ARBA00035452"/>
    </source>
</evidence>
<dbReference type="InterPro" id="IPR016095">
    <property type="entry name" value="Ribosomal_uL1_3-a/b-sand"/>
</dbReference>
<comment type="similarity">
    <text evidence="1">Belongs to the universal ribosomal protein uL1 family.</text>
</comment>
<gene>
    <name evidence="9" type="ORF">CO051_02810</name>
</gene>
<name>A0A2M8F049_9BACT</name>
<keyword evidence="5" id="KW-0687">Ribonucleoprotein</keyword>
<dbReference type="PANTHER" id="PTHR36427:SF3">
    <property type="entry name" value="LARGE RIBOSOMAL SUBUNIT PROTEIN UL1M"/>
    <property type="match status" value="1"/>
</dbReference>
<dbReference type="PANTHER" id="PTHR36427">
    <property type="entry name" value="54S RIBOSOMAL PROTEIN L1, MITOCHONDRIAL"/>
    <property type="match status" value="1"/>
</dbReference>
<evidence type="ECO:0000256" key="6">
    <source>
        <dbReference type="ARBA" id="ARBA00035241"/>
    </source>
</evidence>
<organism evidence="9 10">
    <name type="scientific">Candidatus Roizmanbacteria bacterium CG_4_9_14_0_2_um_filter_39_13</name>
    <dbReference type="NCBI Taxonomy" id="1974839"/>
    <lineage>
        <taxon>Bacteria</taxon>
        <taxon>Candidatus Roizmaniibacteriota</taxon>
    </lineage>
</organism>